<dbReference type="AlphaFoldDB" id="F8QL29"/>
<gene>
    <name evidence="1" type="ORF">SERLA73DRAFT_81550</name>
</gene>
<dbReference type="InParanoid" id="F8QL29"/>
<accession>F8QL29</accession>
<dbReference type="HOGENOM" id="CLU_011693_6_0_1"/>
<keyword evidence="2" id="KW-1185">Reference proteome</keyword>
<reference evidence="2" key="1">
    <citation type="journal article" date="2011" name="Science">
        <title>The plant cell wall-decomposing machinery underlies the functional diversity of forest fungi.</title>
        <authorList>
            <person name="Eastwood D.C."/>
            <person name="Floudas D."/>
            <person name="Binder M."/>
            <person name="Majcherczyk A."/>
            <person name="Schneider P."/>
            <person name="Aerts A."/>
            <person name="Asiegbu F.O."/>
            <person name="Baker S.E."/>
            <person name="Barry K."/>
            <person name="Bendiksby M."/>
            <person name="Blumentritt M."/>
            <person name="Coutinho P.M."/>
            <person name="Cullen D."/>
            <person name="de Vries R.P."/>
            <person name="Gathman A."/>
            <person name="Goodell B."/>
            <person name="Henrissat B."/>
            <person name="Ihrmark K."/>
            <person name="Kauserud H."/>
            <person name="Kohler A."/>
            <person name="LaButti K."/>
            <person name="Lapidus A."/>
            <person name="Lavin J.L."/>
            <person name="Lee Y.-H."/>
            <person name="Lindquist E."/>
            <person name="Lilly W."/>
            <person name="Lucas S."/>
            <person name="Morin E."/>
            <person name="Murat C."/>
            <person name="Oguiza J.A."/>
            <person name="Park J."/>
            <person name="Pisabarro A.G."/>
            <person name="Riley R."/>
            <person name="Rosling A."/>
            <person name="Salamov A."/>
            <person name="Schmidt O."/>
            <person name="Schmutz J."/>
            <person name="Skrede I."/>
            <person name="Stenlid J."/>
            <person name="Wiebenga A."/>
            <person name="Xie X."/>
            <person name="Kuees U."/>
            <person name="Hibbett D.S."/>
            <person name="Hoffmeister D."/>
            <person name="Hoegberg N."/>
            <person name="Martin F."/>
            <person name="Grigoriev I.V."/>
            <person name="Watkinson S.C."/>
        </authorList>
    </citation>
    <scope>NUCLEOTIDE SEQUENCE [LARGE SCALE GENOMIC DNA]</scope>
    <source>
        <strain evidence="2">strain S7.3</strain>
    </source>
</reference>
<dbReference type="EMBL" id="GL946792">
    <property type="protein sequence ID" value="EGN90991.1"/>
    <property type="molecule type" value="Genomic_DNA"/>
</dbReference>
<evidence type="ECO:0000313" key="2">
    <source>
        <dbReference type="Proteomes" id="UP000008063"/>
    </source>
</evidence>
<proteinExistence type="predicted"/>
<organism evidence="2">
    <name type="scientific">Serpula lacrymans var. lacrymans (strain S7.3)</name>
    <name type="common">Dry rot fungus</name>
    <dbReference type="NCBI Taxonomy" id="936435"/>
    <lineage>
        <taxon>Eukaryota</taxon>
        <taxon>Fungi</taxon>
        <taxon>Dikarya</taxon>
        <taxon>Basidiomycota</taxon>
        <taxon>Agaricomycotina</taxon>
        <taxon>Agaricomycetes</taxon>
        <taxon>Agaricomycetidae</taxon>
        <taxon>Boletales</taxon>
        <taxon>Coniophorineae</taxon>
        <taxon>Serpulaceae</taxon>
        <taxon>Serpula</taxon>
    </lineage>
</organism>
<dbReference type="OrthoDB" id="2527451at2759"/>
<sequence length="71" mass="8100">MDIGAGPRRTNVQIQGQLLQLRPRGTHVPRLNEKPDDRLNSLAGRSYDEIRAFFYDQQVNEMKAQGKEFGA</sequence>
<name>F8QL29_SERL3</name>
<protein>
    <submittedName>
        <fullName evidence="1">Uncharacterized protein</fullName>
    </submittedName>
</protein>
<evidence type="ECO:0000313" key="1">
    <source>
        <dbReference type="EMBL" id="EGN90991.1"/>
    </source>
</evidence>
<dbReference type="Proteomes" id="UP000008063">
    <property type="component" value="Unassembled WGS sequence"/>
</dbReference>